<evidence type="ECO:0000313" key="1">
    <source>
        <dbReference type="EMBL" id="KWV84582.1"/>
    </source>
</evidence>
<protein>
    <submittedName>
        <fullName evidence="1">Uncharacterized protein</fullName>
    </submittedName>
</protein>
<reference evidence="1 2" key="1">
    <citation type="submission" date="2015-05" db="EMBL/GenBank/DDBJ databases">
        <title>A genomic and transcriptomic approach to investigate the blue pigment phenotype in Pseudomonas fluorescens.</title>
        <authorList>
            <person name="Andreani N.A."/>
            <person name="Cardazzo B."/>
        </authorList>
    </citation>
    <scope>NUCLEOTIDE SEQUENCE [LARGE SCALE GENOMIC DNA]</scope>
    <source>
        <strain evidence="1 2">Ps_22</strain>
    </source>
</reference>
<accession>A0A125QHH9</accession>
<dbReference type="AlphaFoldDB" id="A0A125QHH9"/>
<organism evidence="1 2">
    <name type="scientific">Pseudomonas fluorescens</name>
    <dbReference type="NCBI Taxonomy" id="294"/>
    <lineage>
        <taxon>Bacteria</taxon>
        <taxon>Pseudomonadati</taxon>
        <taxon>Pseudomonadota</taxon>
        <taxon>Gammaproteobacteria</taxon>
        <taxon>Pseudomonadales</taxon>
        <taxon>Pseudomonadaceae</taxon>
        <taxon>Pseudomonas</taxon>
    </lineage>
</organism>
<dbReference type="Proteomes" id="UP000061348">
    <property type="component" value="Unassembled WGS sequence"/>
</dbReference>
<comment type="caution">
    <text evidence="1">The sequence shown here is derived from an EMBL/GenBank/DDBJ whole genome shotgun (WGS) entry which is preliminary data.</text>
</comment>
<gene>
    <name evidence="1" type="ORF">PFLmoz3_05617</name>
</gene>
<dbReference type="EMBL" id="LCYA01000154">
    <property type="protein sequence ID" value="KWV84582.1"/>
    <property type="molecule type" value="Genomic_DNA"/>
</dbReference>
<name>A0A125QHH9_PSEFL</name>
<sequence>MGVTGSVTVRVSMRLPSRDQGRCTRSDRIATPLPLATMLRTASTELVRSRTLGVCPACSQ</sequence>
<evidence type="ECO:0000313" key="2">
    <source>
        <dbReference type="Proteomes" id="UP000061348"/>
    </source>
</evidence>
<proteinExistence type="predicted"/>